<gene>
    <name evidence="2" type="ORF">ODALV1_LOCUS30910</name>
</gene>
<dbReference type="EMBL" id="CAXLJM020000164">
    <property type="protein sequence ID" value="CAL8146724.1"/>
    <property type="molecule type" value="Genomic_DNA"/>
</dbReference>
<proteinExistence type="predicted"/>
<protein>
    <submittedName>
        <fullName evidence="2">Uncharacterized protein</fullName>
    </submittedName>
</protein>
<sequence length="403" mass="46693">MDELTLAILLENTPVGSNTLSFPMKFPGFVRVLNLINSFAIVEMEPKFYNFLACDSKSSIDMLVYLEPFDASVWISLVVLIILTSLSVYIIFKICFPTTTVNYLSINLTISALLLNTTVYFRDLHENRNLQGIFAVWLLTSMVVNTGYRTNSFAKTIAPAEIQRLEKFSELKNFKLFAEDLCSIDDFQLDKIYCSQFSHDIAIWLMKRFTTIANNEPNVYNIYRKLGALKYGRDDSFKKQFGFKLEHDKFVLRIFRQIELVRVSVTSNVSVAQILTRNCKRSVFVLNNTEIKKVEAISNSDCNSPNKQFYSGNDAFLKKTGTWYIQENGGKYLIRRMRYFEYSGLYGFWKRLVNSRYKRRICSNNEKGLSLNSNMLALFYLIVFCLGMCIMICAGELCWKSRR</sequence>
<organism evidence="2 3">
    <name type="scientific">Orchesella dallaii</name>
    <dbReference type="NCBI Taxonomy" id="48710"/>
    <lineage>
        <taxon>Eukaryota</taxon>
        <taxon>Metazoa</taxon>
        <taxon>Ecdysozoa</taxon>
        <taxon>Arthropoda</taxon>
        <taxon>Hexapoda</taxon>
        <taxon>Collembola</taxon>
        <taxon>Entomobryomorpha</taxon>
        <taxon>Entomobryoidea</taxon>
        <taxon>Orchesellidae</taxon>
        <taxon>Orchesellinae</taxon>
        <taxon>Orchesella</taxon>
    </lineage>
</organism>
<evidence type="ECO:0000313" key="2">
    <source>
        <dbReference type="EMBL" id="CAL8146724.1"/>
    </source>
</evidence>
<keyword evidence="1" id="KW-1133">Transmembrane helix</keyword>
<evidence type="ECO:0000256" key="1">
    <source>
        <dbReference type="SAM" id="Phobius"/>
    </source>
</evidence>
<feature type="transmembrane region" description="Helical" evidence="1">
    <location>
        <begin position="377"/>
        <end position="399"/>
    </location>
</feature>
<accession>A0ABP1S9D7</accession>
<evidence type="ECO:0000313" key="3">
    <source>
        <dbReference type="Proteomes" id="UP001642540"/>
    </source>
</evidence>
<keyword evidence="1" id="KW-0472">Membrane</keyword>
<reference evidence="2 3" key="1">
    <citation type="submission" date="2024-08" db="EMBL/GenBank/DDBJ databases">
        <authorList>
            <person name="Cucini C."/>
            <person name="Frati F."/>
        </authorList>
    </citation>
    <scope>NUCLEOTIDE SEQUENCE [LARGE SCALE GENOMIC DNA]</scope>
</reference>
<dbReference type="Proteomes" id="UP001642540">
    <property type="component" value="Unassembled WGS sequence"/>
</dbReference>
<name>A0ABP1S9D7_9HEXA</name>
<feature type="transmembrane region" description="Helical" evidence="1">
    <location>
        <begin position="104"/>
        <end position="121"/>
    </location>
</feature>
<keyword evidence="3" id="KW-1185">Reference proteome</keyword>
<keyword evidence="1" id="KW-0812">Transmembrane</keyword>
<comment type="caution">
    <text evidence="2">The sequence shown here is derived from an EMBL/GenBank/DDBJ whole genome shotgun (WGS) entry which is preliminary data.</text>
</comment>
<feature type="transmembrane region" description="Helical" evidence="1">
    <location>
        <begin position="71"/>
        <end position="92"/>
    </location>
</feature>